<protein>
    <recommendedName>
        <fullName evidence="4">Lipoprotein</fullName>
    </recommendedName>
</protein>
<evidence type="ECO:0000313" key="2">
    <source>
        <dbReference type="EMBL" id="SBS65402.1"/>
    </source>
</evidence>
<feature type="signal peptide" evidence="1">
    <location>
        <begin position="1"/>
        <end position="20"/>
    </location>
</feature>
<name>A0A1C3IVG7_9VIBR</name>
<evidence type="ECO:0000313" key="3">
    <source>
        <dbReference type="Proteomes" id="UP000092876"/>
    </source>
</evidence>
<evidence type="ECO:0000256" key="1">
    <source>
        <dbReference type="SAM" id="SignalP"/>
    </source>
</evidence>
<gene>
    <name evidence="2" type="ORF">VAT7223_02662</name>
</gene>
<dbReference type="Proteomes" id="UP000092876">
    <property type="component" value="Unassembled WGS sequence"/>
</dbReference>
<dbReference type="AlphaFoldDB" id="A0A1C3IVG7"/>
<reference evidence="3" key="1">
    <citation type="submission" date="2016-06" db="EMBL/GenBank/DDBJ databases">
        <authorList>
            <person name="Rodrigo-Torres Lidia"/>
            <person name="Arahal R.David."/>
        </authorList>
    </citation>
    <scope>NUCLEOTIDE SEQUENCE [LARGE SCALE GENOMIC DNA]</scope>
    <source>
        <strain evidence="3">CECT 7223</strain>
    </source>
</reference>
<dbReference type="PROSITE" id="PS51257">
    <property type="entry name" value="PROKAR_LIPOPROTEIN"/>
    <property type="match status" value="1"/>
</dbReference>
<sequence>MKIFLAIFIALSITACSSMGSGSAGYDGQQYPSKIKLEKERGYSYDTHRSNMHSSNMH</sequence>
<proteinExistence type="predicted"/>
<keyword evidence="1" id="KW-0732">Signal</keyword>
<accession>A0A1C3IVG7</accession>
<feature type="chain" id="PRO_5008675947" description="Lipoprotein" evidence="1">
    <location>
        <begin position="21"/>
        <end position="58"/>
    </location>
</feature>
<dbReference type="EMBL" id="FLQP01000038">
    <property type="protein sequence ID" value="SBS65402.1"/>
    <property type="molecule type" value="Genomic_DNA"/>
</dbReference>
<evidence type="ECO:0008006" key="4">
    <source>
        <dbReference type="Google" id="ProtNLM"/>
    </source>
</evidence>
<organism evidence="2 3">
    <name type="scientific">Vibrio atlanticus</name>
    <dbReference type="NCBI Taxonomy" id="693153"/>
    <lineage>
        <taxon>Bacteria</taxon>
        <taxon>Pseudomonadati</taxon>
        <taxon>Pseudomonadota</taxon>
        <taxon>Gammaproteobacteria</taxon>
        <taxon>Vibrionales</taxon>
        <taxon>Vibrionaceae</taxon>
        <taxon>Vibrio</taxon>
    </lineage>
</organism>